<comment type="caution">
    <text evidence="6">The sequence shown here is derived from an EMBL/GenBank/DDBJ whole genome shotgun (WGS) entry which is preliminary data.</text>
</comment>
<sequence>MSLMKPGKPTTFATVNRGGKTKLVFALPGNPVSSVVSFYLFVVPALRKMAGWRHPHLSPIFVKLEHSISLDQRPEYQRALVNWSPSSDDQFLPSVSTTGSQCSSRLLSMRSADVLLELPARSEGRAKLEAGAVVKALLLR</sequence>
<dbReference type="Gene3D" id="2.40.340.10">
    <property type="entry name" value="MoeA, C-terminal, domain IV"/>
    <property type="match status" value="1"/>
</dbReference>
<gene>
    <name evidence="6" type="ORF">GBAR_LOCUS4660</name>
</gene>
<keyword evidence="2" id="KW-0500">Molybdenum</keyword>
<keyword evidence="3" id="KW-1133">Transmembrane helix</keyword>
<evidence type="ECO:0000313" key="6">
    <source>
        <dbReference type="EMBL" id="CAI8006354.1"/>
    </source>
</evidence>
<feature type="transmembrane region" description="Helical" evidence="3">
    <location>
        <begin position="23"/>
        <end position="46"/>
    </location>
</feature>
<evidence type="ECO:0000256" key="2">
    <source>
        <dbReference type="RuleBase" id="RU365090"/>
    </source>
</evidence>
<evidence type="ECO:0000256" key="1">
    <source>
        <dbReference type="ARBA" id="ARBA00007589"/>
    </source>
</evidence>
<dbReference type="Pfam" id="PF00994">
    <property type="entry name" value="MoCF_biosynth"/>
    <property type="match status" value="1"/>
</dbReference>
<evidence type="ECO:0000259" key="4">
    <source>
        <dbReference type="Pfam" id="PF00994"/>
    </source>
</evidence>
<dbReference type="GO" id="GO:0061598">
    <property type="term" value="F:molybdopterin adenylyltransferase activity"/>
    <property type="evidence" value="ECO:0007669"/>
    <property type="project" value="UniProtKB-UniRule"/>
</dbReference>
<protein>
    <submittedName>
        <fullName evidence="6">Gephyrin</fullName>
    </submittedName>
</protein>
<dbReference type="PANTHER" id="PTHR10192">
    <property type="entry name" value="MOLYBDOPTERIN BIOSYNTHESIS PROTEIN"/>
    <property type="match status" value="1"/>
</dbReference>
<evidence type="ECO:0000259" key="5">
    <source>
        <dbReference type="Pfam" id="PF03454"/>
    </source>
</evidence>
<evidence type="ECO:0000256" key="3">
    <source>
        <dbReference type="SAM" id="Phobius"/>
    </source>
</evidence>
<keyword evidence="2" id="KW-0460">Magnesium</keyword>
<keyword evidence="2" id="KW-0808">Transferase</keyword>
<comment type="cofactor">
    <cofactor evidence="2">
        <name>Mg(2+)</name>
        <dbReference type="ChEBI" id="CHEBI:18420"/>
    </cofactor>
</comment>
<dbReference type="GO" id="GO:0006777">
    <property type="term" value="P:Mo-molybdopterin cofactor biosynthetic process"/>
    <property type="evidence" value="ECO:0007669"/>
    <property type="project" value="UniProtKB-UniRule"/>
</dbReference>
<dbReference type="InterPro" id="IPR036425">
    <property type="entry name" value="MoaB/Mog-like_dom_sf"/>
</dbReference>
<dbReference type="AlphaFoldDB" id="A0AA35W3P0"/>
<organism evidence="6 7">
    <name type="scientific">Geodia barretti</name>
    <name type="common">Barrett's horny sponge</name>
    <dbReference type="NCBI Taxonomy" id="519541"/>
    <lineage>
        <taxon>Eukaryota</taxon>
        <taxon>Metazoa</taxon>
        <taxon>Porifera</taxon>
        <taxon>Demospongiae</taxon>
        <taxon>Heteroscleromorpha</taxon>
        <taxon>Tetractinellida</taxon>
        <taxon>Astrophorina</taxon>
        <taxon>Geodiidae</taxon>
        <taxon>Geodia</taxon>
    </lineage>
</organism>
<dbReference type="InterPro" id="IPR036688">
    <property type="entry name" value="MoeA_C_domain_IV_sf"/>
</dbReference>
<dbReference type="SUPFAM" id="SSF63867">
    <property type="entry name" value="MoeA C-terminal domain-like"/>
    <property type="match status" value="1"/>
</dbReference>
<dbReference type="GO" id="GO:0046872">
    <property type="term" value="F:metal ion binding"/>
    <property type="evidence" value="ECO:0007669"/>
    <property type="project" value="UniProtKB-UniRule"/>
</dbReference>
<dbReference type="Gene3D" id="3.40.980.10">
    <property type="entry name" value="MoaB/Mog-like domain"/>
    <property type="match status" value="1"/>
</dbReference>
<keyword evidence="2" id="KW-0479">Metal-binding</keyword>
<comment type="similarity">
    <text evidence="2">Belongs to the MoeA family.</text>
</comment>
<comment type="catalytic activity">
    <reaction evidence="2">
        <text>molybdopterin + ATP + H(+) = adenylyl-molybdopterin + diphosphate</text>
        <dbReference type="Rhea" id="RHEA:31331"/>
        <dbReference type="ChEBI" id="CHEBI:15378"/>
        <dbReference type="ChEBI" id="CHEBI:30616"/>
        <dbReference type="ChEBI" id="CHEBI:33019"/>
        <dbReference type="ChEBI" id="CHEBI:58698"/>
        <dbReference type="ChEBI" id="CHEBI:62727"/>
    </reaction>
</comment>
<accession>A0AA35W3P0</accession>
<dbReference type="GO" id="GO:0061599">
    <property type="term" value="F:molybdopterin molybdotransferase activity"/>
    <property type="evidence" value="ECO:0007669"/>
    <property type="project" value="UniProtKB-UniRule"/>
</dbReference>
<keyword evidence="7" id="KW-1185">Reference proteome</keyword>
<comment type="function">
    <text evidence="2">Catalyzes two steps in the biosynthesis of the molybdenum cofactor. In the first step, molybdopterin is adenylated. Subsequently, molybdate is inserted into adenylated molybdopterin and AMP is released.</text>
</comment>
<dbReference type="PANTHER" id="PTHR10192:SF5">
    <property type="entry name" value="GEPHYRIN"/>
    <property type="match status" value="1"/>
</dbReference>
<comment type="catalytic activity">
    <reaction evidence="2">
        <text>adenylyl-molybdopterin + molybdate = Mo-molybdopterin + AMP + H(+)</text>
        <dbReference type="Rhea" id="RHEA:35047"/>
        <dbReference type="ChEBI" id="CHEBI:15378"/>
        <dbReference type="ChEBI" id="CHEBI:36264"/>
        <dbReference type="ChEBI" id="CHEBI:62727"/>
        <dbReference type="ChEBI" id="CHEBI:71302"/>
        <dbReference type="ChEBI" id="CHEBI:456215"/>
    </reaction>
</comment>
<dbReference type="GO" id="GO:0005829">
    <property type="term" value="C:cytosol"/>
    <property type="evidence" value="ECO:0007669"/>
    <property type="project" value="TreeGrafter"/>
</dbReference>
<comment type="similarity">
    <text evidence="1">In the N-terminal section; belongs to the MoaB/Mog family.</text>
</comment>
<dbReference type="InterPro" id="IPR001453">
    <property type="entry name" value="MoaB/Mog_dom"/>
</dbReference>
<comment type="pathway">
    <text evidence="2">Cofactor biosynthesis; molybdopterin biosynthesis.</text>
</comment>
<dbReference type="InterPro" id="IPR005111">
    <property type="entry name" value="MoeA_C_domain_IV"/>
</dbReference>
<dbReference type="Proteomes" id="UP001174909">
    <property type="component" value="Unassembled WGS sequence"/>
</dbReference>
<feature type="domain" description="MoaB/Mog" evidence="4">
    <location>
        <begin position="4"/>
        <end position="48"/>
    </location>
</feature>
<proteinExistence type="inferred from homology"/>
<keyword evidence="2" id="KW-0501">Molybdenum cofactor biosynthesis</keyword>
<feature type="domain" description="MoeA C-terminal" evidence="5">
    <location>
        <begin position="65"/>
        <end position="139"/>
    </location>
</feature>
<dbReference type="SUPFAM" id="SSF53218">
    <property type="entry name" value="Molybdenum cofactor biosynthesis proteins"/>
    <property type="match status" value="1"/>
</dbReference>
<dbReference type="Pfam" id="PF03454">
    <property type="entry name" value="MoeA_C"/>
    <property type="match status" value="1"/>
</dbReference>
<evidence type="ECO:0000313" key="7">
    <source>
        <dbReference type="Proteomes" id="UP001174909"/>
    </source>
</evidence>
<dbReference type="InterPro" id="IPR038987">
    <property type="entry name" value="MoeA-like"/>
</dbReference>
<name>A0AA35W3P0_GEOBA</name>
<dbReference type="GO" id="GO:0005524">
    <property type="term" value="F:ATP binding"/>
    <property type="evidence" value="ECO:0007669"/>
    <property type="project" value="UniProtKB-UniRule"/>
</dbReference>
<dbReference type="EMBL" id="CASHTH010000680">
    <property type="protein sequence ID" value="CAI8006354.1"/>
    <property type="molecule type" value="Genomic_DNA"/>
</dbReference>
<keyword evidence="3" id="KW-0472">Membrane</keyword>
<keyword evidence="3" id="KW-0812">Transmembrane</keyword>
<reference evidence="6" key="1">
    <citation type="submission" date="2023-03" db="EMBL/GenBank/DDBJ databases">
        <authorList>
            <person name="Steffen K."/>
            <person name="Cardenas P."/>
        </authorList>
    </citation>
    <scope>NUCLEOTIDE SEQUENCE</scope>
</reference>